<feature type="compositionally biased region" description="Polar residues" evidence="4">
    <location>
        <begin position="597"/>
        <end position="606"/>
    </location>
</feature>
<comment type="similarity">
    <text evidence="1">Belongs to the cAMP-dependent kinase regulatory chain family.</text>
</comment>
<dbReference type="OrthoDB" id="2021138at2759"/>
<feature type="domain" description="Cyclic nucleotide-binding" evidence="5">
    <location>
        <begin position="1"/>
        <end position="123"/>
    </location>
</feature>
<dbReference type="Proteomes" id="UP000085678">
    <property type="component" value="Unplaced"/>
</dbReference>
<dbReference type="GO" id="GO:0034236">
    <property type="term" value="F:protein kinase A catalytic subunit binding"/>
    <property type="evidence" value="ECO:0007669"/>
    <property type="project" value="TreeGrafter"/>
</dbReference>
<evidence type="ECO:0000313" key="6">
    <source>
        <dbReference type="Proteomes" id="UP000085678"/>
    </source>
</evidence>
<sequence length="648" mass="74260">MKDIIRNCEFMTCERNDIIIRQGDTGDRFYIILSGQTSIYLNNKSDDDNNEVVEVDQQDEAEPTLPKPLDRGALGIFITTLDEGKSFGEVALITEDCVRTATVIADTKTDLLVVSRELFNRCLRAAQEQEFNAKMAFVNNCEYFCSWQPKYKRQLAMSLIRQFVAFDEKLMKQGEPVKGIYFIIRGQVKLTMEPWAHWTQNSTVWRADCSFWTRLVPPELGRSLDGSRNRSSDNGDNGLTKRESSRKLRRPSRRSVDVCVCAPIEAVGDVEVSLDTPSYLQTAVAIEPCETFLLTLRTFERLINRKYAKTADMIRMQSLDKIERRMRRFEKDDTPQFLQCLRLKLHTLNSRSVFKNNPCFRDAHSSRLSSISHDIKRPQRSRRSFLHDASHKSRHPQVSLGAGQTINPNSIRSRNKLIANGTGANGLVQLCKKSNRLYSKGGSTYEGSFRDTGSNGILRFSVYSDLERLNYCSHDQTLQYHNIETRPPFYDWQTSDAALSVLEMKLKTWHAEIESKDRKPKRVFRLRRFSADGNAPPFPGQKVFVSCFPKDGKSERKIENDDVFGFFDESEGDSPTIQPTDGFFESTPSDYVALKSGINSPNSNRRSPAEGGRRETMIEILQEDKIPPRANYTKRDFERLQTLLKSKQ</sequence>
<gene>
    <name evidence="7" type="primary">LOC106173900</name>
</gene>
<keyword evidence="3" id="KW-0114">cAMP</keyword>
<dbReference type="SUPFAM" id="SSF51206">
    <property type="entry name" value="cAMP-binding domain-like"/>
    <property type="match status" value="2"/>
</dbReference>
<dbReference type="InterPro" id="IPR000595">
    <property type="entry name" value="cNMP-bd_dom"/>
</dbReference>
<dbReference type="PROSITE" id="PS50042">
    <property type="entry name" value="CNMP_BINDING_3"/>
    <property type="match status" value="2"/>
</dbReference>
<dbReference type="PANTHER" id="PTHR11635">
    <property type="entry name" value="CAMP-DEPENDENT PROTEIN KINASE REGULATORY CHAIN"/>
    <property type="match status" value="1"/>
</dbReference>
<dbReference type="GO" id="GO:0004862">
    <property type="term" value="F:cAMP-dependent protein kinase inhibitor activity"/>
    <property type="evidence" value="ECO:0007669"/>
    <property type="project" value="TreeGrafter"/>
</dbReference>
<name>A0A1S3JJY6_LINAN</name>
<evidence type="ECO:0000256" key="4">
    <source>
        <dbReference type="SAM" id="MobiDB-lite"/>
    </source>
</evidence>
<dbReference type="Pfam" id="PF00027">
    <property type="entry name" value="cNMP_binding"/>
    <property type="match status" value="1"/>
</dbReference>
<dbReference type="InterPro" id="IPR018490">
    <property type="entry name" value="cNMP-bd_dom_sf"/>
</dbReference>
<feature type="region of interest" description="Disordered" evidence="4">
    <location>
        <begin position="223"/>
        <end position="249"/>
    </location>
</feature>
<dbReference type="InterPro" id="IPR014710">
    <property type="entry name" value="RmlC-like_jellyroll"/>
</dbReference>
<dbReference type="GO" id="GO:0005829">
    <property type="term" value="C:cytosol"/>
    <property type="evidence" value="ECO:0007669"/>
    <property type="project" value="TreeGrafter"/>
</dbReference>
<feature type="domain" description="Cyclic nucleotide-binding" evidence="5">
    <location>
        <begin position="143"/>
        <end position="193"/>
    </location>
</feature>
<dbReference type="GO" id="GO:0030552">
    <property type="term" value="F:cAMP binding"/>
    <property type="evidence" value="ECO:0007669"/>
    <property type="project" value="UniProtKB-KW"/>
</dbReference>
<keyword evidence="2" id="KW-0116">cAMP-binding</keyword>
<protein>
    <submittedName>
        <fullName evidence="7">Uncharacterized protein LOC106173900 isoform X2</fullName>
    </submittedName>
</protein>
<keyword evidence="6" id="KW-1185">Reference proteome</keyword>
<evidence type="ECO:0000256" key="3">
    <source>
        <dbReference type="ARBA" id="ARBA00023149"/>
    </source>
</evidence>
<dbReference type="GO" id="GO:0005952">
    <property type="term" value="C:cAMP-dependent protein kinase complex"/>
    <property type="evidence" value="ECO:0007669"/>
    <property type="project" value="InterPro"/>
</dbReference>
<dbReference type="PANTHER" id="PTHR11635:SF152">
    <property type="entry name" value="CAMP-DEPENDENT PROTEIN KINASE TYPE I REGULATORY SUBUNIT-RELATED"/>
    <property type="match status" value="1"/>
</dbReference>
<dbReference type="InterPro" id="IPR050503">
    <property type="entry name" value="cAMP-dep_PK_reg_su-like"/>
</dbReference>
<keyword evidence="2" id="KW-0547">Nucleotide-binding</keyword>
<dbReference type="GeneID" id="106173900"/>
<evidence type="ECO:0000313" key="7">
    <source>
        <dbReference type="RefSeq" id="XP_013410683.1"/>
    </source>
</evidence>
<evidence type="ECO:0000256" key="2">
    <source>
        <dbReference type="ARBA" id="ARBA00022566"/>
    </source>
</evidence>
<dbReference type="CDD" id="cd00038">
    <property type="entry name" value="CAP_ED"/>
    <property type="match status" value="1"/>
</dbReference>
<feature type="region of interest" description="Disordered" evidence="4">
    <location>
        <begin position="594"/>
        <end position="615"/>
    </location>
</feature>
<feature type="compositionally biased region" description="Basic and acidic residues" evidence="4">
    <location>
        <begin position="225"/>
        <end position="246"/>
    </location>
</feature>
<evidence type="ECO:0000256" key="1">
    <source>
        <dbReference type="ARBA" id="ARBA00005753"/>
    </source>
</evidence>
<evidence type="ECO:0000259" key="5">
    <source>
        <dbReference type="PROSITE" id="PS50042"/>
    </source>
</evidence>
<dbReference type="RefSeq" id="XP_013410683.1">
    <property type="nucleotide sequence ID" value="XM_013555229.1"/>
</dbReference>
<dbReference type="AlphaFoldDB" id="A0A1S3JJY6"/>
<organism evidence="6 7">
    <name type="scientific">Lingula anatina</name>
    <name type="common">Brachiopod</name>
    <name type="synonym">Lingula unguis</name>
    <dbReference type="NCBI Taxonomy" id="7574"/>
    <lineage>
        <taxon>Eukaryota</taxon>
        <taxon>Metazoa</taxon>
        <taxon>Spiralia</taxon>
        <taxon>Lophotrochozoa</taxon>
        <taxon>Brachiopoda</taxon>
        <taxon>Linguliformea</taxon>
        <taxon>Lingulata</taxon>
        <taxon>Lingulida</taxon>
        <taxon>Linguloidea</taxon>
        <taxon>Lingulidae</taxon>
        <taxon>Lingula</taxon>
    </lineage>
</organism>
<dbReference type="Gene3D" id="2.60.120.10">
    <property type="entry name" value="Jelly Rolls"/>
    <property type="match status" value="2"/>
</dbReference>
<dbReference type="PROSITE" id="PS00888">
    <property type="entry name" value="CNMP_BINDING_1"/>
    <property type="match status" value="1"/>
</dbReference>
<feature type="region of interest" description="Disordered" evidence="4">
    <location>
        <begin position="379"/>
        <end position="406"/>
    </location>
</feature>
<accession>A0A1S3JJY6</accession>
<proteinExistence type="inferred from homology"/>
<dbReference type="PRINTS" id="PR00103">
    <property type="entry name" value="CAMPKINASE"/>
</dbReference>
<dbReference type="InterPro" id="IPR018488">
    <property type="entry name" value="cNMP-bd_CS"/>
</dbReference>
<dbReference type="PROSITE" id="PS00889">
    <property type="entry name" value="CNMP_BINDING_2"/>
    <property type="match status" value="1"/>
</dbReference>
<reference evidence="7" key="1">
    <citation type="submission" date="2025-08" db="UniProtKB">
        <authorList>
            <consortium name="RefSeq"/>
        </authorList>
    </citation>
    <scope>IDENTIFICATION</scope>
    <source>
        <tissue evidence="7">Gonads</tissue>
    </source>
</reference>